<dbReference type="InterPro" id="IPR002068">
    <property type="entry name" value="A-crystallin/Hsp20_dom"/>
</dbReference>
<feature type="domain" description="SHSP" evidence="3">
    <location>
        <begin position="87"/>
        <end position="202"/>
    </location>
</feature>
<dbReference type="SUPFAM" id="SSF49764">
    <property type="entry name" value="HSP20-like chaperones"/>
    <property type="match status" value="1"/>
</dbReference>
<reference evidence="4" key="1">
    <citation type="submission" date="2017-08" db="EMBL/GenBank/DDBJ databases">
        <title>Microbulbifer marisrubri sp. nov., a halophilic alphaproteobacterium isolated from marine sediment of the Yellow Sea, China.</title>
        <authorList>
            <person name="Zhang G."/>
            <person name="Xiong Q."/>
        </authorList>
    </citation>
    <scope>NUCLEOTIDE SEQUENCE [LARGE SCALE GENOMIC DNA]</scope>
    <source>
        <strain evidence="4">WRN-8</strain>
    </source>
</reference>
<evidence type="ECO:0000313" key="5">
    <source>
        <dbReference type="Proteomes" id="UP000218427"/>
    </source>
</evidence>
<accession>A0ABX4HW94</accession>
<dbReference type="Pfam" id="PF00011">
    <property type="entry name" value="HSP20"/>
    <property type="match status" value="1"/>
</dbReference>
<dbReference type="CDD" id="cd06464">
    <property type="entry name" value="ACD_sHsps-like"/>
    <property type="match status" value="1"/>
</dbReference>
<sequence length="203" mass="22617">MLVQAGQDAPLKPFTHIEEADMDMKKLAPWNWLKEEQVSSPAGLDGTSEPQRHASAMARMYDRLDQMFDELFHGAAGKHDNPSGIRAETLLLKPKVDIAATEHAYTISVEAPGVQEKDIQLELLGSTLTISGEKRRSHQEGDEAHFYRVERSFGTFQRILSVPADADLEGIEANFSNGLLEVRLPRILEEKQKGKRIDIATPA</sequence>
<protein>
    <submittedName>
        <fullName evidence="4">Hsp20/alpha crystallin family protein</fullName>
    </submittedName>
</protein>
<organism evidence="4 5">
    <name type="scientific">Microbulbifer flavimaris</name>
    <dbReference type="NCBI Taxonomy" id="1781068"/>
    <lineage>
        <taxon>Bacteria</taxon>
        <taxon>Pseudomonadati</taxon>
        <taxon>Pseudomonadota</taxon>
        <taxon>Gammaproteobacteria</taxon>
        <taxon>Cellvibrionales</taxon>
        <taxon>Microbulbiferaceae</taxon>
        <taxon>Microbulbifer</taxon>
    </lineage>
</organism>
<proteinExistence type="inferred from homology"/>
<dbReference type="EMBL" id="LRFG02000006">
    <property type="protein sequence ID" value="PCO04273.1"/>
    <property type="molecule type" value="Genomic_DNA"/>
</dbReference>
<dbReference type="PANTHER" id="PTHR11527">
    <property type="entry name" value="HEAT-SHOCK PROTEIN 20 FAMILY MEMBER"/>
    <property type="match status" value="1"/>
</dbReference>
<comment type="caution">
    <text evidence="4">The sequence shown here is derived from an EMBL/GenBank/DDBJ whole genome shotgun (WGS) entry which is preliminary data.</text>
</comment>
<comment type="similarity">
    <text evidence="1 2">Belongs to the small heat shock protein (HSP20) family.</text>
</comment>
<dbReference type="PROSITE" id="PS01031">
    <property type="entry name" value="SHSP"/>
    <property type="match status" value="1"/>
</dbReference>
<dbReference type="InterPro" id="IPR008978">
    <property type="entry name" value="HSP20-like_chaperone"/>
</dbReference>
<gene>
    <name evidence="4" type="ORF">AWR36_014440</name>
</gene>
<keyword evidence="5" id="KW-1185">Reference proteome</keyword>
<evidence type="ECO:0000313" key="4">
    <source>
        <dbReference type="EMBL" id="PCO04273.1"/>
    </source>
</evidence>
<dbReference type="InterPro" id="IPR031107">
    <property type="entry name" value="Small_HSP"/>
</dbReference>
<evidence type="ECO:0000256" key="2">
    <source>
        <dbReference type="RuleBase" id="RU003616"/>
    </source>
</evidence>
<evidence type="ECO:0000259" key="3">
    <source>
        <dbReference type="PROSITE" id="PS01031"/>
    </source>
</evidence>
<dbReference type="Proteomes" id="UP000218427">
    <property type="component" value="Unassembled WGS sequence"/>
</dbReference>
<evidence type="ECO:0000256" key="1">
    <source>
        <dbReference type="PROSITE-ProRule" id="PRU00285"/>
    </source>
</evidence>
<dbReference type="Gene3D" id="2.60.40.790">
    <property type="match status" value="1"/>
</dbReference>
<name>A0ABX4HW94_9GAMM</name>